<dbReference type="GO" id="GO:0007165">
    <property type="term" value="P:signal transduction"/>
    <property type="evidence" value="ECO:0007669"/>
    <property type="project" value="UniProtKB-KW"/>
</dbReference>
<dbReference type="Pfam" id="PF00015">
    <property type="entry name" value="MCPsignal"/>
    <property type="match status" value="1"/>
</dbReference>
<evidence type="ECO:0000256" key="4">
    <source>
        <dbReference type="ARBA" id="ARBA00029447"/>
    </source>
</evidence>
<dbReference type="PANTHER" id="PTHR32089">
    <property type="entry name" value="METHYL-ACCEPTING CHEMOTAXIS PROTEIN MCPB"/>
    <property type="match status" value="1"/>
</dbReference>
<evidence type="ECO:0000313" key="9">
    <source>
        <dbReference type="EMBL" id="CCG07279.1"/>
    </source>
</evidence>
<dbReference type="PANTHER" id="PTHR32089:SF112">
    <property type="entry name" value="LYSOZYME-LIKE PROTEIN-RELATED"/>
    <property type="match status" value="1"/>
</dbReference>
<dbReference type="PATRIC" id="fig|1150469.3.peg.756"/>
<feature type="transmembrane region" description="Helical" evidence="6">
    <location>
        <begin position="29"/>
        <end position="50"/>
    </location>
</feature>
<dbReference type="GO" id="GO:0005886">
    <property type="term" value="C:plasma membrane"/>
    <property type="evidence" value="ECO:0007669"/>
    <property type="project" value="UniProtKB-SubCell"/>
</dbReference>
<dbReference type="SUPFAM" id="SSF58104">
    <property type="entry name" value="Methyl-accepting chemotaxis protein (MCP) signaling domain"/>
    <property type="match status" value="1"/>
</dbReference>
<evidence type="ECO:0000313" key="10">
    <source>
        <dbReference type="Proteomes" id="UP000033220"/>
    </source>
</evidence>
<dbReference type="PROSITE" id="PS50111">
    <property type="entry name" value="CHEMOTAXIS_TRANSDUC_2"/>
    <property type="match status" value="1"/>
</dbReference>
<accession>H6SQ09</accession>
<dbReference type="PROSITE" id="PS50192">
    <property type="entry name" value="T_SNARE"/>
    <property type="match status" value="1"/>
</dbReference>
<dbReference type="eggNOG" id="COG0840">
    <property type="taxonomic scope" value="Bacteria"/>
</dbReference>
<sequence length="507" mass="53197">MSVSSSPSSFSPPSAEGGMSPDLIAIRRVASRFFIGLTWVFAAVLPGLAVYLDKSLIGALGIGVGFAIVATGLWLKDAVGRRTRTTIATVLTAQWMVLLYTLGGTPDGFILDGHMVFFVLNAQLLAYFCWRSILIVNLMATVHHVILSLGFPLLVWPSDSFVLGHFLIHAAYVVLVGGPLLWLSVRLYRLFNDSHAAIQHAQAASAEASRLARLDEAKTAEAEAQRMRDTRTLADGFQNKVGSVITTVTRSTQDLGGASQTLSNAVAGARERVTVVAAAFEELSSSVRTVSDTVETLSASLGDIDQQVNRSSGIASEAVASVKETNDKVRGLAEASQKIGEVIGLINDIASQTNLLALNATIEAARAGDAGKGFAVVANEVKSLATQTARATDEIGSQIRGVQSATQEAVTAIGRIGATIREMDGITGRVATAVQTQGAATREIAGTLRQTAAAAREVSENMVGIETAVQQAAAMSRTVADAGATLGMEAGTLQKQVGDFLEEVRKG</sequence>
<dbReference type="RefSeq" id="WP_014413919.1">
    <property type="nucleotide sequence ID" value="NC_017059.1"/>
</dbReference>
<keyword evidence="3 5" id="KW-0807">Transducer</keyword>
<feature type="transmembrane region" description="Helical" evidence="6">
    <location>
        <begin position="162"/>
        <end position="183"/>
    </location>
</feature>
<comment type="subcellular location">
    <subcellularLocation>
        <location evidence="1">Cell inner membrane</location>
        <topology evidence="1">Multi-pass membrane protein</topology>
    </subcellularLocation>
</comment>
<gene>
    <name evidence="9" type="ORF">RSPPHO_00653</name>
</gene>
<feature type="domain" description="T-SNARE coiled-coil homology" evidence="8">
    <location>
        <begin position="403"/>
        <end position="465"/>
    </location>
</feature>
<keyword evidence="10" id="KW-1185">Reference proteome</keyword>
<feature type="transmembrane region" description="Helical" evidence="6">
    <location>
        <begin position="135"/>
        <end position="156"/>
    </location>
</feature>
<dbReference type="SMART" id="SM00283">
    <property type="entry name" value="MA"/>
    <property type="match status" value="1"/>
</dbReference>
<dbReference type="KEGG" id="rpm:RSPPHO_00653"/>
<keyword evidence="6" id="KW-1133">Transmembrane helix</keyword>
<dbReference type="HOGENOM" id="CLU_000445_137_0_5"/>
<organism evidence="9 10">
    <name type="scientific">Pararhodospirillum photometricum DSM 122</name>
    <dbReference type="NCBI Taxonomy" id="1150469"/>
    <lineage>
        <taxon>Bacteria</taxon>
        <taxon>Pseudomonadati</taxon>
        <taxon>Pseudomonadota</taxon>
        <taxon>Alphaproteobacteria</taxon>
        <taxon>Rhodospirillales</taxon>
        <taxon>Rhodospirillaceae</taxon>
        <taxon>Pararhodospirillum</taxon>
    </lineage>
</organism>
<evidence type="ECO:0000259" key="7">
    <source>
        <dbReference type="PROSITE" id="PS50111"/>
    </source>
</evidence>
<evidence type="ECO:0000259" key="8">
    <source>
        <dbReference type="PROSITE" id="PS50192"/>
    </source>
</evidence>
<evidence type="ECO:0000256" key="3">
    <source>
        <dbReference type="ARBA" id="ARBA00023224"/>
    </source>
</evidence>
<evidence type="ECO:0000256" key="2">
    <source>
        <dbReference type="ARBA" id="ARBA00022519"/>
    </source>
</evidence>
<feature type="transmembrane region" description="Helical" evidence="6">
    <location>
        <begin position="56"/>
        <end position="75"/>
    </location>
</feature>
<evidence type="ECO:0000256" key="6">
    <source>
        <dbReference type="SAM" id="Phobius"/>
    </source>
</evidence>
<keyword evidence="2" id="KW-1003">Cell membrane</keyword>
<name>H6SQ09_PARPM</name>
<dbReference type="STRING" id="1150469.RSPPHO_00653"/>
<protein>
    <submittedName>
        <fullName evidence="9">Methyl-accepting chemotaxis protein</fullName>
    </submittedName>
</protein>
<proteinExistence type="inferred from homology"/>
<dbReference type="InterPro" id="IPR004089">
    <property type="entry name" value="MCPsignal_dom"/>
</dbReference>
<evidence type="ECO:0000256" key="1">
    <source>
        <dbReference type="ARBA" id="ARBA00004429"/>
    </source>
</evidence>
<feature type="domain" description="Methyl-accepting transducer" evidence="7">
    <location>
        <begin position="244"/>
        <end position="487"/>
    </location>
</feature>
<keyword evidence="2" id="KW-0997">Cell inner membrane</keyword>
<comment type="similarity">
    <text evidence="4">Belongs to the methyl-accepting chemotaxis (MCP) protein family.</text>
</comment>
<dbReference type="AlphaFoldDB" id="H6SQ09"/>
<keyword evidence="6" id="KW-0472">Membrane</keyword>
<dbReference type="InterPro" id="IPR000727">
    <property type="entry name" value="T_SNARE_dom"/>
</dbReference>
<keyword evidence="6" id="KW-0812">Transmembrane</keyword>
<dbReference type="Gene3D" id="1.10.287.950">
    <property type="entry name" value="Methyl-accepting chemotaxis protein"/>
    <property type="match status" value="1"/>
</dbReference>
<dbReference type="Proteomes" id="UP000033220">
    <property type="component" value="Chromosome DSM 122"/>
</dbReference>
<evidence type="ECO:0000256" key="5">
    <source>
        <dbReference type="PROSITE-ProRule" id="PRU00284"/>
    </source>
</evidence>
<reference evidence="9 10" key="1">
    <citation type="submission" date="2012-02" db="EMBL/GenBank/DDBJ databases">
        <title>Shotgun genome sequence of Phaeospirillum photometricum DSM 122.</title>
        <authorList>
            <person name="Duquesne K."/>
            <person name="Sturgis J."/>
        </authorList>
    </citation>
    <scope>NUCLEOTIDE SEQUENCE [LARGE SCALE GENOMIC DNA]</scope>
    <source>
        <strain evidence="10">DSM122</strain>
    </source>
</reference>
<dbReference type="EMBL" id="HE663493">
    <property type="protein sequence ID" value="CCG07279.1"/>
    <property type="molecule type" value="Genomic_DNA"/>
</dbReference>